<sequence>MKALEDILAVLAELPEDEALYIVKNDQGFDFKNCAVLDPDEAEDPDGSKHDYVINNRLVYFLEISILLQIEHNLRMQNEEYSADDLVQAVLFYFKHDAFITV</sequence>
<dbReference type="KEGG" id="gsn:YC6258_00233"/>
<accession>A0A0C5UYE1</accession>
<feature type="domain" description="DUF7716" evidence="1">
    <location>
        <begin position="3"/>
        <end position="102"/>
    </location>
</feature>
<dbReference type="EMBL" id="CP007142">
    <property type="protein sequence ID" value="AJQ92285.1"/>
    <property type="molecule type" value="Genomic_DNA"/>
</dbReference>
<organism evidence="2 3">
    <name type="scientific">Gynuella sunshinyii YC6258</name>
    <dbReference type="NCBI Taxonomy" id="1445510"/>
    <lineage>
        <taxon>Bacteria</taxon>
        <taxon>Pseudomonadati</taxon>
        <taxon>Pseudomonadota</taxon>
        <taxon>Gammaproteobacteria</taxon>
        <taxon>Oceanospirillales</taxon>
        <taxon>Saccharospirillaceae</taxon>
        <taxon>Gynuella</taxon>
    </lineage>
</organism>
<dbReference type="Pfam" id="PF24832">
    <property type="entry name" value="DUF7716"/>
    <property type="match status" value="1"/>
</dbReference>
<dbReference type="Proteomes" id="UP000032266">
    <property type="component" value="Chromosome"/>
</dbReference>
<evidence type="ECO:0000259" key="1">
    <source>
        <dbReference type="Pfam" id="PF24832"/>
    </source>
</evidence>
<evidence type="ECO:0000313" key="2">
    <source>
        <dbReference type="EMBL" id="AJQ92285.1"/>
    </source>
</evidence>
<keyword evidence="3" id="KW-1185">Reference proteome</keyword>
<gene>
    <name evidence="2" type="ORF">YC6258_00233</name>
</gene>
<dbReference type="HOGENOM" id="CLU_165308_1_0_6"/>
<dbReference type="STRING" id="1445510.YC6258_00233"/>
<evidence type="ECO:0000313" key="3">
    <source>
        <dbReference type="Proteomes" id="UP000032266"/>
    </source>
</evidence>
<dbReference type="OrthoDB" id="2082227at2"/>
<protein>
    <recommendedName>
        <fullName evidence="1">DUF7716 domain-containing protein</fullName>
    </recommendedName>
</protein>
<dbReference type="InterPro" id="IPR056133">
    <property type="entry name" value="DUF7716"/>
</dbReference>
<reference evidence="2 3" key="1">
    <citation type="submission" date="2014-01" db="EMBL/GenBank/DDBJ databases">
        <title>Full genme sequencing of cellulolytic bacterium Gynuella sunshinyii YC6258T gen. nov., sp. nov.</title>
        <authorList>
            <person name="Khan H."/>
            <person name="Chung E.J."/>
            <person name="Chung Y.R."/>
        </authorList>
    </citation>
    <scope>NUCLEOTIDE SEQUENCE [LARGE SCALE GENOMIC DNA]</scope>
    <source>
        <strain evidence="2 3">YC6258</strain>
    </source>
</reference>
<dbReference type="AlphaFoldDB" id="A0A0C5UYE1"/>
<name>A0A0C5UYE1_9GAMM</name>
<proteinExistence type="predicted"/>
<dbReference type="RefSeq" id="WP_044615393.1">
    <property type="nucleotide sequence ID" value="NZ_CP007142.1"/>
</dbReference>